<name>A0A4Z1DNX2_STRGP</name>
<accession>A0A4Z1DNX2</accession>
<sequence>MNPGSKGWTAVAQITASKVLSQMRASGFVDLHDNIVRFLNALALEVGSAVASGNPPPGLPMTIRGVTWYSMAVFDDPVFFNYSIYPDELQIRVCDLIWVITTD</sequence>
<evidence type="ECO:0000313" key="1">
    <source>
        <dbReference type="EMBL" id="TGN84792.1"/>
    </source>
</evidence>
<keyword evidence="2" id="KW-1185">Reference proteome</keyword>
<dbReference type="Proteomes" id="UP000298513">
    <property type="component" value="Unassembled WGS sequence"/>
</dbReference>
<organism evidence="1 2">
    <name type="scientific">Streptomyces griseoluteus</name>
    <dbReference type="NCBI Taxonomy" id="29306"/>
    <lineage>
        <taxon>Bacteria</taxon>
        <taxon>Bacillati</taxon>
        <taxon>Actinomycetota</taxon>
        <taxon>Actinomycetes</taxon>
        <taxon>Kitasatosporales</taxon>
        <taxon>Streptomycetaceae</taxon>
        <taxon>Streptomyces</taxon>
    </lineage>
</organism>
<dbReference type="RefSeq" id="WP_135791007.1">
    <property type="nucleotide sequence ID" value="NZ_BNBQ01000003.1"/>
</dbReference>
<protein>
    <submittedName>
        <fullName evidence="1">Uncharacterized protein</fullName>
    </submittedName>
</protein>
<dbReference type="EMBL" id="SRRU01000003">
    <property type="protein sequence ID" value="TGN84792.1"/>
    <property type="molecule type" value="Genomic_DNA"/>
</dbReference>
<dbReference type="GeneID" id="91530366"/>
<dbReference type="AlphaFoldDB" id="A0A4Z1DNX2"/>
<reference evidence="1 2" key="1">
    <citation type="submission" date="2019-04" db="EMBL/GenBank/DDBJ databases">
        <title>Streptomyces sp. nov. Bv016 isolated from bark of Buahinia variegata.</title>
        <authorList>
            <person name="Kanchanasin P."/>
            <person name="Tanasupawat S."/>
            <person name="Yuki M."/>
            <person name="Kudo T."/>
        </authorList>
    </citation>
    <scope>NUCLEOTIDE SEQUENCE [LARGE SCALE GENOMIC DNA]</scope>
    <source>
        <strain evidence="1 2">JCM 4765</strain>
    </source>
</reference>
<proteinExistence type="predicted"/>
<gene>
    <name evidence="1" type="ORF">E5082_10610</name>
</gene>
<comment type="caution">
    <text evidence="1">The sequence shown here is derived from an EMBL/GenBank/DDBJ whole genome shotgun (WGS) entry which is preliminary data.</text>
</comment>
<evidence type="ECO:0000313" key="2">
    <source>
        <dbReference type="Proteomes" id="UP000298513"/>
    </source>
</evidence>